<dbReference type="EMBL" id="QVQW01000009">
    <property type="protein sequence ID" value="RKU47440.1"/>
    <property type="molecule type" value="Genomic_DNA"/>
</dbReference>
<dbReference type="InterPro" id="IPR049349">
    <property type="entry name" value="DUF2264_N"/>
</dbReference>
<protein>
    <submittedName>
        <fullName evidence="3">Uncharacterized protein</fullName>
    </submittedName>
</protein>
<dbReference type="PANTHER" id="PTHR35339">
    <property type="entry name" value="LINALOOL DEHYDRATASE_ISOMERASE DOMAIN-CONTAINING PROTEIN"/>
    <property type="match status" value="1"/>
</dbReference>
<sequence length="732" mass="80678">MSSLPGFSSNPLKTREDLIKANIALLSPLLPHFSPSKSRIRIPVTSGAHFDEAAAQLEGFARPLWSVGALLSCLSSNISHSSLANQIDTVVQPWSDGYAAGTDPTHPEYWGPIGHMDQRMVEAEIISFALLSAPERLFHSRDETTRRNITAWLRGINGKQMPDTNWRWFRVFANLALVRVCGVEYAEVKEGMKADFALLDGFYLGEGWSGDGPWLSAEEQLRDEEEAERTRRRDKVGKGRQADYYSGSFAIQFSQLLYTRFAGDLDPERCEKYRAQAREFGKGFWRYFDQDGSAIPFGRSLTYRFACGGFFAALAVAKVPDMPAPLSSPGAIKGFLLRHLRWWSNHSDDILYPDGTLNIGWLYPNMYMAEDYNSPQSPYWCLKTLIAVSLPQDDDFWTAAEEPFPLELFKPTLIPTPRQIVSNHPEANHHFMLSPAQFVAWPLKATQAKYSKFEYSSSFGFSVPTGPLIQQLAPDCTLALSRDGAETWAVKWKCQEATFSNDNVSFVSSDGTRTGLLSTSVVWRPWGDGQVEVETTLIPPTDRWPDWHVRVHRIKVQSGPLRSLHTVEGGFATYARCAANGANLPALTGLEKNMDVGSAEGILTENDESSSSVLILSSSGASGISSAIPAIDNNAAYKHPAIGARPLKPDSNTNIAQPRTLIPVVERDVVEDLTPGDSILAVTSVLAVSAHANGGRKAATAKSLAERWADKPRIVSGSNPGQKLDCIVLEGY</sequence>
<organism evidence="3 4">
    <name type="scientific">Coniochaeta pulveracea</name>
    <dbReference type="NCBI Taxonomy" id="177199"/>
    <lineage>
        <taxon>Eukaryota</taxon>
        <taxon>Fungi</taxon>
        <taxon>Dikarya</taxon>
        <taxon>Ascomycota</taxon>
        <taxon>Pezizomycotina</taxon>
        <taxon>Sordariomycetes</taxon>
        <taxon>Sordariomycetidae</taxon>
        <taxon>Coniochaetales</taxon>
        <taxon>Coniochaetaceae</taxon>
        <taxon>Coniochaeta</taxon>
    </lineage>
</organism>
<dbReference type="InterPro" id="IPR049237">
    <property type="entry name" value="DUF2264_C"/>
</dbReference>
<dbReference type="InterPro" id="IPR016624">
    <property type="entry name" value="UCP014753"/>
</dbReference>
<feature type="domain" description="DUF2264" evidence="1">
    <location>
        <begin position="14"/>
        <end position="403"/>
    </location>
</feature>
<dbReference type="OrthoDB" id="5150166at2759"/>
<dbReference type="PIRSF" id="PIRSF014753">
    <property type="entry name" value="UCP014753"/>
    <property type="match status" value="1"/>
</dbReference>
<gene>
    <name evidence="3" type="ORF">DL546_008768</name>
</gene>
<dbReference type="Pfam" id="PF20938">
    <property type="entry name" value="DUF2264_C"/>
    <property type="match status" value="1"/>
</dbReference>
<accession>A0A420YHV0</accession>
<evidence type="ECO:0000313" key="3">
    <source>
        <dbReference type="EMBL" id="RKU47440.1"/>
    </source>
</evidence>
<feature type="domain" description="DUF2264" evidence="2">
    <location>
        <begin position="414"/>
        <end position="714"/>
    </location>
</feature>
<dbReference type="AlphaFoldDB" id="A0A420YHV0"/>
<keyword evidence="4" id="KW-1185">Reference proteome</keyword>
<dbReference type="PANTHER" id="PTHR35339:SF2">
    <property type="entry name" value="DUF2264 DOMAIN-CONTAINING PROTEIN-RELATED"/>
    <property type="match status" value="1"/>
</dbReference>
<proteinExistence type="predicted"/>
<dbReference type="Pfam" id="PF10022">
    <property type="entry name" value="DUF2264"/>
    <property type="match status" value="1"/>
</dbReference>
<dbReference type="Proteomes" id="UP000275385">
    <property type="component" value="Unassembled WGS sequence"/>
</dbReference>
<evidence type="ECO:0000313" key="4">
    <source>
        <dbReference type="Proteomes" id="UP000275385"/>
    </source>
</evidence>
<evidence type="ECO:0000259" key="1">
    <source>
        <dbReference type="Pfam" id="PF10022"/>
    </source>
</evidence>
<comment type="caution">
    <text evidence="3">The sequence shown here is derived from an EMBL/GenBank/DDBJ whole genome shotgun (WGS) entry which is preliminary data.</text>
</comment>
<reference evidence="3 4" key="1">
    <citation type="submission" date="2018-08" db="EMBL/GenBank/DDBJ databases">
        <title>Draft genome of the lignicolous fungus Coniochaeta pulveracea.</title>
        <authorList>
            <person name="Borstlap C.J."/>
            <person name="De Witt R.N."/>
            <person name="Botha A."/>
            <person name="Volschenk H."/>
        </authorList>
    </citation>
    <scope>NUCLEOTIDE SEQUENCE [LARGE SCALE GENOMIC DNA]</scope>
    <source>
        <strain evidence="3 4">CAB683</strain>
    </source>
</reference>
<evidence type="ECO:0000259" key="2">
    <source>
        <dbReference type="Pfam" id="PF20938"/>
    </source>
</evidence>
<name>A0A420YHV0_9PEZI</name>